<evidence type="ECO:0000313" key="2">
    <source>
        <dbReference type="EMBL" id="KGH27508.1"/>
    </source>
</evidence>
<dbReference type="AlphaFoldDB" id="A0A096FCM7"/>
<keyword evidence="1" id="KW-1133">Transmembrane helix</keyword>
<name>A0A096FCM7_COMTE</name>
<reference evidence="2 3" key="1">
    <citation type="submission" date="2013-09" db="EMBL/GenBank/DDBJ databases">
        <title>High correlation between genotypes and phenotypes of environmental bacteria Comamonas testosteroni strains.</title>
        <authorList>
            <person name="Liu L."/>
            <person name="Zhu W."/>
            <person name="Xia X."/>
            <person name="Xu B."/>
            <person name="Luo M."/>
            <person name="Wang G."/>
        </authorList>
    </citation>
    <scope>NUCLEOTIDE SEQUENCE [LARGE SCALE GENOMIC DNA]</scope>
    <source>
        <strain evidence="2 3">JL40</strain>
    </source>
</reference>
<accession>A0A096FCM7</accession>
<comment type="caution">
    <text evidence="2">The sequence shown here is derived from an EMBL/GenBank/DDBJ whole genome shotgun (WGS) entry which is preliminary data.</text>
</comment>
<organism evidence="2 3">
    <name type="scientific">Comamonas testosteroni</name>
    <name type="common">Pseudomonas testosteroni</name>
    <dbReference type="NCBI Taxonomy" id="285"/>
    <lineage>
        <taxon>Bacteria</taxon>
        <taxon>Pseudomonadati</taxon>
        <taxon>Pseudomonadota</taxon>
        <taxon>Betaproteobacteria</taxon>
        <taxon>Burkholderiales</taxon>
        <taxon>Comamonadaceae</taxon>
        <taxon>Comamonas</taxon>
    </lineage>
</organism>
<evidence type="ECO:0000313" key="3">
    <source>
        <dbReference type="Proteomes" id="UP000029553"/>
    </source>
</evidence>
<sequence length="42" mass="4383">MHSTPSPAHTTMLPLAAQWTLTCLGLFCLVGAAVVMALTPET</sequence>
<keyword evidence="1" id="KW-0472">Membrane</keyword>
<dbReference type="EMBL" id="AWOR01000059">
    <property type="protein sequence ID" value="KGH27508.1"/>
    <property type="molecule type" value="Genomic_DNA"/>
</dbReference>
<dbReference type="Proteomes" id="UP000029553">
    <property type="component" value="Unassembled WGS sequence"/>
</dbReference>
<feature type="transmembrane region" description="Helical" evidence="1">
    <location>
        <begin position="16"/>
        <end position="38"/>
    </location>
</feature>
<keyword evidence="1" id="KW-0812">Transmembrane</keyword>
<proteinExistence type="predicted"/>
<gene>
    <name evidence="2" type="ORF">P353_18135</name>
</gene>
<evidence type="ECO:0000256" key="1">
    <source>
        <dbReference type="SAM" id="Phobius"/>
    </source>
</evidence>
<protein>
    <submittedName>
        <fullName evidence="2">Uncharacterized protein</fullName>
    </submittedName>
</protein>